<evidence type="ECO:0000313" key="9">
    <source>
        <dbReference type="Proteomes" id="UP000184211"/>
    </source>
</evidence>
<sequence>MTSRLSNTFVLFTVVIDAMGIGLMMPIMPDLIREIEGGDIAGAAIWGGVLATVFATMLFLFGPLVGSLSDRFGRRPVLLTALIAMGCAKLLMALAGTIWMLLAGRIVAGVAAATQSTASAYMADISHPDEKAKNFGRIGAAFGVGFVFGPALGGALAEFGTRAPFYAAAFLAFSNALLGLFVMQETVDQSRRRRFEWRRANPLGALIAMSRLKGLKELLWVFFLYQVALAVYPATWSFFTAERYGWSPQTIGISLAFFGLTYALVQGTLVQPSIKQFGHRGTVMLGLLLEVGVLVILSLITVGWIALIFTPMAAVAAIGHPAIQGIMSRKIPDDAQGELQGVLASLGAISMIVAPIAMTRVFAHFSGPGAPVYFPGAAFLLAAALMLIATVVFLLRPRGNVAARSN</sequence>
<feature type="transmembrane region" description="Helical" evidence="6">
    <location>
        <begin position="163"/>
        <end position="183"/>
    </location>
</feature>
<evidence type="ECO:0000256" key="5">
    <source>
        <dbReference type="ARBA" id="ARBA00023136"/>
    </source>
</evidence>
<gene>
    <name evidence="8" type="ORF">SAMN04488044_0940</name>
</gene>
<dbReference type="PANTHER" id="PTHR23504">
    <property type="entry name" value="MAJOR FACILITATOR SUPERFAMILY DOMAIN-CONTAINING PROTEIN 10"/>
    <property type="match status" value="1"/>
</dbReference>
<dbReference type="InterPro" id="IPR001958">
    <property type="entry name" value="Tet-R_TetA/multi-R_MdtG-like"/>
</dbReference>
<organism evidence="8 9">
    <name type="scientific">Cognatishimia maritima</name>
    <dbReference type="NCBI Taxonomy" id="870908"/>
    <lineage>
        <taxon>Bacteria</taxon>
        <taxon>Pseudomonadati</taxon>
        <taxon>Pseudomonadota</taxon>
        <taxon>Alphaproteobacteria</taxon>
        <taxon>Rhodobacterales</taxon>
        <taxon>Paracoccaceae</taxon>
        <taxon>Cognatishimia</taxon>
    </lineage>
</organism>
<dbReference type="AlphaFoldDB" id="A0A1M5KDW7"/>
<feature type="transmembrane region" description="Helical" evidence="6">
    <location>
        <begin position="282"/>
        <end position="300"/>
    </location>
</feature>
<dbReference type="RefSeq" id="WP_072791134.1">
    <property type="nucleotide sequence ID" value="NZ_FQWM01000001.1"/>
</dbReference>
<dbReference type="Gene3D" id="1.20.1250.20">
    <property type="entry name" value="MFS general substrate transporter like domains"/>
    <property type="match status" value="1"/>
</dbReference>
<dbReference type="PRINTS" id="PR01035">
    <property type="entry name" value="TCRTETA"/>
</dbReference>
<feature type="domain" description="Major facilitator superfamily (MFS) profile" evidence="7">
    <location>
        <begin position="6"/>
        <end position="400"/>
    </location>
</feature>
<evidence type="ECO:0000256" key="1">
    <source>
        <dbReference type="ARBA" id="ARBA00004141"/>
    </source>
</evidence>
<feature type="transmembrane region" description="Helical" evidence="6">
    <location>
        <begin position="306"/>
        <end position="327"/>
    </location>
</feature>
<dbReference type="EMBL" id="FQWM01000001">
    <property type="protein sequence ID" value="SHG50901.1"/>
    <property type="molecule type" value="Genomic_DNA"/>
</dbReference>
<dbReference type="InterPro" id="IPR011701">
    <property type="entry name" value="MFS"/>
</dbReference>
<dbReference type="PROSITE" id="PS50850">
    <property type="entry name" value="MFS"/>
    <property type="match status" value="1"/>
</dbReference>
<feature type="transmembrane region" description="Helical" evidence="6">
    <location>
        <begin position="9"/>
        <end position="28"/>
    </location>
</feature>
<dbReference type="InterPro" id="IPR036259">
    <property type="entry name" value="MFS_trans_sf"/>
</dbReference>
<evidence type="ECO:0000259" key="7">
    <source>
        <dbReference type="PROSITE" id="PS50850"/>
    </source>
</evidence>
<keyword evidence="5 6" id="KW-0472">Membrane</keyword>
<keyword evidence="3 6" id="KW-0812">Transmembrane</keyword>
<feature type="transmembrane region" description="Helical" evidence="6">
    <location>
        <begin position="77"/>
        <end position="100"/>
    </location>
</feature>
<feature type="transmembrane region" description="Helical" evidence="6">
    <location>
        <begin position="339"/>
        <end position="358"/>
    </location>
</feature>
<dbReference type="GO" id="GO:0022857">
    <property type="term" value="F:transmembrane transporter activity"/>
    <property type="evidence" value="ECO:0007669"/>
    <property type="project" value="InterPro"/>
</dbReference>
<evidence type="ECO:0000256" key="3">
    <source>
        <dbReference type="ARBA" id="ARBA00022692"/>
    </source>
</evidence>
<comment type="subcellular location">
    <subcellularLocation>
        <location evidence="1">Membrane</location>
        <topology evidence="1">Multi-pass membrane protein</topology>
    </subcellularLocation>
</comment>
<accession>A0A1M5KDW7</accession>
<protein>
    <submittedName>
        <fullName evidence="8">MFS transporter, DHA1 family, tetracycline resistance protein</fullName>
    </submittedName>
</protein>
<feature type="transmembrane region" description="Helical" evidence="6">
    <location>
        <begin position="218"/>
        <end position="239"/>
    </location>
</feature>
<feature type="transmembrane region" description="Helical" evidence="6">
    <location>
        <begin position="106"/>
        <end position="123"/>
    </location>
</feature>
<feature type="transmembrane region" description="Helical" evidence="6">
    <location>
        <begin position="370"/>
        <end position="395"/>
    </location>
</feature>
<dbReference type="SUPFAM" id="SSF103473">
    <property type="entry name" value="MFS general substrate transporter"/>
    <property type="match status" value="1"/>
</dbReference>
<keyword evidence="2" id="KW-0813">Transport</keyword>
<evidence type="ECO:0000313" key="8">
    <source>
        <dbReference type="EMBL" id="SHG50901.1"/>
    </source>
</evidence>
<dbReference type="PANTHER" id="PTHR23504:SF15">
    <property type="entry name" value="MAJOR FACILITATOR SUPERFAMILY (MFS) PROFILE DOMAIN-CONTAINING PROTEIN"/>
    <property type="match status" value="1"/>
</dbReference>
<keyword evidence="9" id="KW-1185">Reference proteome</keyword>
<evidence type="ECO:0000256" key="6">
    <source>
        <dbReference type="SAM" id="Phobius"/>
    </source>
</evidence>
<dbReference type="STRING" id="870908.SAMN04488044_0940"/>
<dbReference type="Proteomes" id="UP000184211">
    <property type="component" value="Unassembled WGS sequence"/>
</dbReference>
<reference evidence="9" key="1">
    <citation type="submission" date="2016-11" db="EMBL/GenBank/DDBJ databases">
        <authorList>
            <person name="Varghese N."/>
            <person name="Submissions S."/>
        </authorList>
    </citation>
    <scope>NUCLEOTIDE SEQUENCE [LARGE SCALE GENOMIC DNA]</scope>
    <source>
        <strain evidence="9">DSM 28223</strain>
    </source>
</reference>
<feature type="transmembrane region" description="Helical" evidence="6">
    <location>
        <begin position="135"/>
        <end position="157"/>
    </location>
</feature>
<proteinExistence type="predicted"/>
<evidence type="ECO:0000256" key="4">
    <source>
        <dbReference type="ARBA" id="ARBA00022989"/>
    </source>
</evidence>
<dbReference type="InterPro" id="IPR020846">
    <property type="entry name" value="MFS_dom"/>
</dbReference>
<feature type="transmembrane region" description="Helical" evidence="6">
    <location>
        <begin position="251"/>
        <end position="270"/>
    </location>
</feature>
<dbReference type="CDD" id="cd17388">
    <property type="entry name" value="MFS_TetA"/>
    <property type="match status" value="1"/>
</dbReference>
<evidence type="ECO:0000256" key="2">
    <source>
        <dbReference type="ARBA" id="ARBA00022448"/>
    </source>
</evidence>
<dbReference type="Pfam" id="PF07690">
    <property type="entry name" value="MFS_1"/>
    <property type="match status" value="1"/>
</dbReference>
<name>A0A1M5KDW7_9RHOB</name>
<keyword evidence="4 6" id="KW-1133">Transmembrane helix</keyword>
<feature type="transmembrane region" description="Helical" evidence="6">
    <location>
        <begin position="40"/>
        <end position="65"/>
    </location>
</feature>
<dbReference type="OrthoDB" id="9764259at2"/>
<dbReference type="GO" id="GO:0016020">
    <property type="term" value="C:membrane"/>
    <property type="evidence" value="ECO:0007669"/>
    <property type="project" value="UniProtKB-SubCell"/>
</dbReference>